<keyword evidence="4" id="KW-1185">Reference proteome</keyword>
<dbReference type="Proteomes" id="UP001329825">
    <property type="component" value="Chromosome 7"/>
</dbReference>
<dbReference type="PANTHER" id="PTHR47990">
    <property type="entry name" value="2-OXOGLUTARATE (2OG) AND FE(II)-DEPENDENT OXYGENASE SUPERFAMILY PROTEIN-RELATED"/>
    <property type="match status" value="1"/>
</dbReference>
<dbReference type="InterPro" id="IPR050231">
    <property type="entry name" value="Iron_ascorbate_oxido_reductase"/>
</dbReference>
<evidence type="ECO:0000313" key="4">
    <source>
        <dbReference type="Proteomes" id="UP001329825"/>
    </source>
</evidence>
<reference evidence="3 4" key="1">
    <citation type="submission" date="2024-01" db="EMBL/GenBank/DDBJ databases">
        <title>Comparative genomics of Cryptococcus and Kwoniella reveals pathogenesis evolution and contrasting modes of karyotype evolution via chromosome fusion or intercentromeric recombination.</title>
        <authorList>
            <person name="Coelho M.A."/>
            <person name="David-Palma M."/>
            <person name="Shea T."/>
            <person name="Bowers K."/>
            <person name="McGinley-Smith S."/>
            <person name="Mohammad A.W."/>
            <person name="Gnirke A."/>
            <person name="Yurkov A.M."/>
            <person name="Nowrousian M."/>
            <person name="Sun S."/>
            <person name="Cuomo C.A."/>
            <person name="Heitman J."/>
        </authorList>
    </citation>
    <scope>NUCLEOTIDE SEQUENCE [LARGE SCALE GENOMIC DNA]</scope>
    <source>
        <strain evidence="3">CBS 11374</strain>
    </source>
</reference>
<dbReference type="InterPro" id="IPR027443">
    <property type="entry name" value="IPNS-like_sf"/>
</dbReference>
<feature type="domain" description="Non-haem dioxygenase N-terminal" evidence="2">
    <location>
        <begin position="55"/>
        <end position="115"/>
    </location>
</feature>
<dbReference type="SUPFAM" id="SSF51197">
    <property type="entry name" value="Clavaminate synthase-like"/>
    <property type="match status" value="1"/>
</dbReference>
<evidence type="ECO:0000313" key="3">
    <source>
        <dbReference type="EMBL" id="WRT68170.1"/>
    </source>
</evidence>
<feature type="domain" description="Isopenicillin N synthase-like Fe(2+) 2OG dioxygenase" evidence="1">
    <location>
        <begin position="203"/>
        <end position="285"/>
    </location>
</feature>
<accession>A0ABZ1D2B6</accession>
<protein>
    <recommendedName>
        <fullName evidence="5">Fe2OG dioxygenase domain-containing protein</fullName>
    </recommendedName>
</protein>
<organism evidence="3 4">
    <name type="scientific">Kwoniella shivajii</name>
    <dbReference type="NCBI Taxonomy" id="564305"/>
    <lineage>
        <taxon>Eukaryota</taxon>
        <taxon>Fungi</taxon>
        <taxon>Dikarya</taxon>
        <taxon>Basidiomycota</taxon>
        <taxon>Agaricomycotina</taxon>
        <taxon>Tremellomycetes</taxon>
        <taxon>Tremellales</taxon>
        <taxon>Cryptococcaceae</taxon>
        <taxon>Kwoniella</taxon>
    </lineage>
</organism>
<proteinExistence type="predicted"/>
<dbReference type="InterPro" id="IPR026992">
    <property type="entry name" value="DIOX_N"/>
</dbReference>
<evidence type="ECO:0000259" key="1">
    <source>
        <dbReference type="Pfam" id="PF03171"/>
    </source>
</evidence>
<dbReference type="GeneID" id="87957276"/>
<dbReference type="InterPro" id="IPR044861">
    <property type="entry name" value="IPNS-like_FE2OG_OXY"/>
</dbReference>
<gene>
    <name evidence="3" type="ORF">IL334_005145</name>
</gene>
<dbReference type="RefSeq" id="XP_062792910.1">
    <property type="nucleotide sequence ID" value="XM_062936859.1"/>
</dbReference>
<dbReference type="Pfam" id="PF14226">
    <property type="entry name" value="DIOX_N"/>
    <property type="match status" value="1"/>
</dbReference>
<dbReference type="EMBL" id="CP141887">
    <property type="protein sequence ID" value="WRT68170.1"/>
    <property type="molecule type" value="Genomic_DNA"/>
</dbReference>
<dbReference type="Pfam" id="PF03171">
    <property type="entry name" value="2OG-FeII_Oxy"/>
    <property type="match status" value="1"/>
</dbReference>
<dbReference type="Gene3D" id="2.60.120.330">
    <property type="entry name" value="B-lactam Antibiotic, Isopenicillin N Synthase, Chain"/>
    <property type="match status" value="1"/>
</dbReference>
<evidence type="ECO:0000259" key="2">
    <source>
        <dbReference type="Pfam" id="PF14226"/>
    </source>
</evidence>
<evidence type="ECO:0008006" key="5">
    <source>
        <dbReference type="Google" id="ProtNLM"/>
    </source>
</evidence>
<sequence length="364" mass="41282">MSPIAVHETAAMPVKPATVPYSQTPETTADLEWAELVNLDLSTFDQPGGKEALAKQLNFFYVSNFGLSQDEVDYQFSIGKRIFDLPLAEKVKYGADTKSFSYNGYTGPAVYEPDSTEYDPRHNIQSYNIPKFIPDFPGKERHPPVVQENWETIERFAKTVHKNVIERLLIIFAIVLELQDEQYFVKRHLYDVRGEDPVNAEAKKLYSTGHTDLGSITLLFKQPVAGLQVLNNDGRYRWVKAVPGTADTLSLLSGRYLKSSIHRVSVPPADQKHLDRHGVLFFIRPNNDVLVEVVKDSPLLQKEGVYDTLEERENPLTVGTWVNERQKHIFKNVYNITDAGQGKEGAERAELEAEVAGIKIKYWN</sequence>
<name>A0ABZ1D2B6_9TREE</name>